<keyword evidence="4" id="KW-1185">Reference proteome</keyword>
<accession>A0A191ZKU5</accession>
<dbReference type="PANTHER" id="PTHR13420:SF7">
    <property type="entry name" value="UPF0235 PROTEIN C15ORF40"/>
    <property type="match status" value="1"/>
</dbReference>
<dbReference type="Gene3D" id="3.30.1200.10">
    <property type="entry name" value="YggU-like"/>
    <property type="match status" value="1"/>
</dbReference>
<reference evidence="3 4" key="1">
    <citation type="submission" date="2016-06" db="EMBL/GenBank/DDBJ databases">
        <title>Insight into the functional genes involving in sulfur oxidation in Pearl River water.</title>
        <authorList>
            <person name="Luo J."/>
            <person name="Tan X."/>
            <person name="Lin W."/>
        </authorList>
    </citation>
    <scope>NUCLEOTIDE SEQUENCE [LARGE SCALE GENOMIC DNA]</scope>
    <source>
        <strain evidence="3 4">LS2</strain>
    </source>
</reference>
<dbReference type="GO" id="GO:0005737">
    <property type="term" value="C:cytoplasm"/>
    <property type="evidence" value="ECO:0007669"/>
    <property type="project" value="TreeGrafter"/>
</dbReference>
<dbReference type="InterPro" id="IPR003746">
    <property type="entry name" value="DUF167"/>
</dbReference>
<dbReference type="RefSeq" id="WP_066103400.1">
    <property type="nucleotide sequence ID" value="NZ_CP016027.1"/>
</dbReference>
<dbReference type="PANTHER" id="PTHR13420">
    <property type="entry name" value="UPF0235 PROTEIN C15ORF40"/>
    <property type="match status" value="1"/>
</dbReference>
<name>A0A191ZKU5_9GAMM</name>
<dbReference type="InterPro" id="IPR036591">
    <property type="entry name" value="YggU-like_sf"/>
</dbReference>
<proteinExistence type="inferred from homology"/>
<dbReference type="Proteomes" id="UP000078596">
    <property type="component" value="Chromosome"/>
</dbReference>
<dbReference type="NCBIfam" id="TIGR00251">
    <property type="entry name" value="DUF167 family protein"/>
    <property type="match status" value="1"/>
</dbReference>
<dbReference type="OrthoDB" id="9800587at2"/>
<organism evidence="3 4">
    <name type="scientific">Halothiobacillus diazotrophicus</name>
    <dbReference type="NCBI Taxonomy" id="1860122"/>
    <lineage>
        <taxon>Bacteria</taxon>
        <taxon>Pseudomonadati</taxon>
        <taxon>Pseudomonadota</taxon>
        <taxon>Gammaproteobacteria</taxon>
        <taxon>Chromatiales</taxon>
        <taxon>Halothiobacillaceae</taxon>
        <taxon>Halothiobacillus</taxon>
    </lineage>
</organism>
<dbReference type="SMART" id="SM01152">
    <property type="entry name" value="DUF167"/>
    <property type="match status" value="1"/>
</dbReference>
<dbReference type="HAMAP" id="MF_00634">
    <property type="entry name" value="UPF0235"/>
    <property type="match status" value="1"/>
</dbReference>
<sequence length="101" mass="11103">MTHDGGRDWYAWRGDILILRIKVQPRSSRNALGEVLGDRVKLYLTAPPVDGKANAAVVAFLANHFGVAKGQVTIRRGETGRDKEIHVQSPQNLAVLGICRD</sequence>
<dbReference type="EMBL" id="CP016027">
    <property type="protein sequence ID" value="ANJ68485.1"/>
    <property type="molecule type" value="Genomic_DNA"/>
</dbReference>
<protein>
    <recommendedName>
        <fullName evidence="2">UPF0235 protein A9404_12500</fullName>
    </recommendedName>
</protein>
<dbReference type="AlphaFoldDB" id="A0A191ZKU5"/>
<dbReference type="STRING" id="1860122.A9404_12500"/>
<evidence type="ECO:0000256" key="1">
    <source>
        <dbReference type="ARBA" id="ARBA00010364"/>
    </source>
</evidence>
<evidence type="ECO:0000256" key="2">
    <source>
        <dbReference type="HAMAP-Rule" id="MF_00634"/>
    </source>
</evidence>
<dbReference type="KEGG" id="haz:A9404_12500"/>
<dbReference type="Pfam" id="PF02594">
    <property type="entry name" value="DUF167"/>
    <property type="match status" value="1"/>
</dbReference>
<comment type="similarity">
    <text evidence="1 2">Belongs to the UPF0235 family.</text>
</comment>
<evidence type="ECO:0000313" key="3">
    <source>
        <dbReference type="EMBL" id="ANJ68485.1"/>
    </source>
</evidence>
<gene>
    <name evidence="3" type="ORF">A9404_12500</name>
</gene>
<dbReference type="SUPFAM" id="SSF69786">
    <property type="entry name" value="YggU-like"/>
    <property type="match status" value="1"/>
</dbReference>
<evidence type="ECO:0000313" key="4">
    <source>
        <dbReference type="Proteomes" id="UP000078596"/>
    </source>
</evidence>